<gene>
    <name evidence="2" type="ORF">EZS28_041879</name>
</gene>
<organism evidence="2 3">
    <name type="scientific">Streblomastix strix</name>
    <dbReference type="NCBI Taxonomy" id="222440"/>
    <lineage>
        <taxon>Eukaryota</taxon>
        <taxon>Metamonada</taxon>
        <taxon>Preaxostyla</taxon>
        <taxon>Oxymonadida</taxon>
        <taxon>Streblomastigidae</taxon>
        <taxon>Streblomastix</taxon>
    </lineage>
</organism>
<evidence type="ECO:0000313" key="3">
    <source>
        <dbReference type="Proteomes" id="UP000324800"/>
    </source>
</evidence>
<accession>A0A5J4TYU8</accession>
<evidence type="ECO:0000256" key="1">
    <source>
        <dbReference type="SAM" id="MobiDB-lite"/>
    </source>
</evidence>
<reference evidence="2 3" key="1">
    <citation type="submission" date="2019-03" db="EMBL/GenBank/DDBJ databases">
        <title>Single cell metagenomics reveals metabolic interactions within the superorganism composed of flagellate Streblomastix strix and complex community of Bacteroidetes bacteria on its surface.</title>
        <authorList>
            <person name="Treitli S.C."/>
            <person name="Kolisko M."/>
            <person name="Husnik F."/>
            <person name="Keeling P."/>
            <person name="Hampl V."/>
        </authorList>
    </citation>
    <scope>NUCLEOTIDE SEQUENCE [LARGE SCALE GENOMIC DNA]</scope>
    <source>
        <strain evidence="2">ST1C</strain>
    </source>
</reference>
<comment type="caution">
    <text evidence="2">The sequence shown here is derived from an EMBL/GenBank/DDBJ whole genome shotgun (WGS) entry which is preliminary data.</text>
</comment>
<dbReference type="Proteomes" id="UP000324800">
    <property type="component" value="Unassembled WGS sequence"/>
</dbReference>
<protein>
    <submittedName>
        <fullName evidence="2">Uncharacterized protein</fullName>
    </submittedName>
</protein>
<evidence type="ECO:0000313" key="2">
    <source>
        <dbReference type="EMBL" id="KAA6362595.1"/>
    </source>
</evidence>
<name>A0A5J4TYU8_9EUKA</name>
<dbReference type="EMBL" id="SNRW01023980">
    <property type="protein sequence ID" value="KAA6362595.1"/>
    <property type="molecule type" value="Genomic_DNA"/>
</dbReference>
<proteinExistence type="predicted"/>
<feature type="region of interest" description="Disordered" evidence="1">
    <location>
        <begin position="26"/>
        <end position="50"/>
    </location>
</feature>
<dbReference type="AlphaFoldDB" id="A0A5J4TYU8"/>
<sequence length="167" mass="18461">MSNVSESIEESGLGFGGADVENGEVYSRQSASQDATRKNGCKFSDKHSKEKDLQNSMTGFVKLDDEIIVNLIGSLNEERLRKGEIVYTYVVLAYALALRAANGGIKVKEDLMKIKPHAGMALGMYASIWQTGLGKYSVFLRQTMTFIVTFSGCRMMELAAMKRLDIQ</sequence>
<feature type="region of interest" description="Disordered" evidence="1">
    <location>
        <begin position="1"/>
        <end position="20"/>
    </location>
</feature>